<accession>A0AAV2FZS5</accession>
<evidence type="ECO:0000256" key="1">
    <source>
        <dbReference type="SAM" id="SignalP"/>
    </source>
</evidence>
<name>A0AAV2FZS5_9ROSI</name>
<feature type="signal peptide" evidence="1">
    <location>
        <begin position="1"/>
        <end position="26"/>
    </location>
</feature>
<keyword evidence="3" id="KW-1185">Reference proteome</keyword>
<feature type="chain" id="PRO_5043898191" evidence="1">
    <location>
        <begin position="27"/>
        <end position="83"/>
    </location>
</feature>
<evidence type="ECO:0000313" key="2">
    <source>
        <dbReference type="EMBL" id="CAL1403467.1"/>
    </source>
</evidence>
<reference evidence="2 3" key="1">
    <citation type="submission" date="2024-04" db="EMBL/GenBank/DDBJ databases">
        <authorList>
            <person name="Fracassetti M."/>
        </authorList>
    </citation>
    <scope>NUCLEOTIDE SEQUENCE [LARGE SCALE GENOMIC DNA]</scope>
</reference>
<keyword evidence="1" id="KW-0732">Signal</keyword>
<organism evidence="2 3">
    <name type="scientific">Linum trigynum</name>
    <dbReference type="NCBI Taxonomy" id="586398"/>
    <lineage>
        <taxon>Eukaryota</taxon>
        <taxon>Viridiplantae</taxon>
        <taxon>Streptophyta</taxon>
        <taxon>Embryophyta</taxon>
        <taxon>Tracheophyta</taxon>
        <taxon>Spermatophyta</taxon>
        <taxon>Magnoliopsida</taxon>
        <taxon>eudicotyledons</taxon>
        <taxon>Gunneridae</taxon>
        <taxon>Pentapetalae</taxon>
        <taxon>rosids</taxon>
        <taxon>fabids</taxon>
        <taxon>Malpighiales</taxon>
        <taxon>Linaceae</taxon>
        <taxon>Linum</taxon>
    </lineage>
</organism>
<dbReference type="EMBL" id="OZ034820">
    <property type="protein sequence ID" value="CAL1403467.1"/>
    <property type="molecule type" value="Genomic_DNA"/>
</dbReference>
<proteinExistence type="predicted"/>
<dbReference type="AlphaFoldDB" id="A0AAV2FZS5"/>
<sequence length="83" mass="8701">MEGKFVAAVLAVLLVTTAGMMGSASADKFTQCYDACMTECGHNGSFEVCATLCVDRCRKQGGGRRLLWSTTAQGSIDGGDSKQ</sequence>
<protein>
    <submittedName>
        <fullName evidence="2">Uncharacterized protein</fullName>
    </submittedName>
</protein>
<gene>
    <name evidence="2" type="ORF">LTRI10_LOCUS43402</name>
</gene>
<dbReference type="Proteomes" id="UP001497516">
    <property type="component" value="Chromosome 7"/>
</dbReference>
<evidence type="ECO:0000313" key="3">
    <source>
        <dbReference type="Proteomes" id="UP001497516"/>
    </source>
</evidence>